<evidence type="ECO:0000313" key="2">
    <source>
        <dbReference type="Proteomes" id="UP000740926"/>
    </source>
</evidence>
<evidence type="ECO:0000313" key="1">
    <source>
        <dbReference type="EMBL" id="KAG1543427.1"/>
    </source>
</evidence>
<proteinExistence type="predicted"/>
<organism evidence="1 2">
    <name type="scientific">Rhizopus delemar</name>
    <dbReference type="NCBI Taxonomy" id="936053"/>
    <lineage>
        <taxon>Eukaryota</taxon>
        <taxon>Fungi</taxon>
        <taxon>Fungi incertae sedis</taxon>
        <taxon>Mucoromycota</taxon>
        <taxon>Mucoromycotina</taxon>
        <taxon>Mucoromycetes</taxon>
        <taxon>Mucorales</taxon>
        <taxon>Mucorineae</taxon>
        <taxon>Rhizopodaceae</taxon>
        <taxon>Rhizopus</taxon>
    </lineage>
</organism>
<keyword evidence="2" id="KW-1185">Reference proteome</keyword>
<protein>
    <submittedName>
        <fullName evidence="1">Uncharacterized protein</fullName>
    </submittedName>
</protein>
<dbReference type="Proteomes" id="UP000740926">
    <property type="component" value="Unassembled WGS sequence"/>
</dbReference>
<comment type="caution">
    <text evidence="1">The sequence shown here is derived from an EMBL/GenBank/DDBJ whole genome shotgun (WGS) entry which is preliminary data.</text>
</comment>
<sequence>MSALQQAEHVLRYLVGLGQHGRTGLLQDLGAGQLGGFLGEVGVLDAAARRRQVFRRGLQVGHDRGEAGLDRTEVGAGAGDRTQGLVDEFHRLLGALHRADVQVAGVLRGRCRAGGGGVIALNEPSALTLSLTEVRVTPAVPFTSA</sequence>
<dbReference type="AlphaFoldDB" id="A0A9P6YBK8"/>
<dbReference type="EMBL" id="JAANIU010006147">
    <property type="protein sequence ID" value="KAG1543427.1"/>
    <property type="molecule type" value="Genomic_DNA"/>
</dbReference>
<reference evidence="1 2" key="1">
    <citation type="journal article" date="2020" name="Microb. Genom.">
        <title>Genetic diversity of clinical and environmental Mucorales isolates obtained from an investigation of mucormycosis cases among solid organ transplant recipients.</title>
        <authorList>
            <person name="Nguyen M.H."/>
            <person name="Kaul D."/>
            <person name="Muto C."/>
            <person name="Cheng S.J."/>
            <person name="Richter R.A."/>
            <person name="Bruno V.M."/>
            <person name="Liu G."/>
            <person name="Beyhan S."/>
            <person name="Sundermann A.J."/>
            <person name="Mounaud S."/>
            <person name="Pasculle A.W."/>
            <person name="Nierman W.C."/>
            <person name="Driscoll E."/>
            <person name="Cumbie R."/>
            <person name="Clancy C.J."/>
            <person name="Dupont C.L."/>
        </authorList>
    </citation>
    <scope>NUCLEOTIDE SEQUENCE [LARGE SCALE GENOMIC DNA]</scope>
    <source>
        <strain evidence="1 2">GL24</strain>
    </source>
</reference>
<name>A0A9P6YBK8_9FUNG</name>
<gene>
    <name evidence="1" type="ORF">G6F50_013991</name>
</gene>
<accession>A0A9P6YBK8</accession>